<dbReference type="OrthoDB" id="5374328at2759"/>
<evidence type="ECO:0000313" key="6">
    <source>
        <dbReference type="Proteomes" id="UP000016935"/>
    </source>
</evidence>
<feature type="compositionally biased region" description="Low complexity" evidence="3">
    <location>
        <begin position="87"/>
        <end position="100"/>
    </location>
</feature>
<feature type="compositionally biased region" description="Basic and acidic residues" evidence="3">
    <location>
        <begin position="271"/>
        <end position="280"/>
    </location>
</feature>
<protein>
    <recommendedName>
        <fullName evidence="4">BZIP domain-containing protein</fullName>
    </recommendedName>
</protein>
<dbReference type="InterPro" id="IPR018287">
    <property type="entry name" value="Hap4_TF_heteromerisation"/>
</dbReference>
<dbReference type="Gene3D" id="1.20.5.170">
    <property type="match status" value="1"/>
</dbReference>
<dbReference type="GO" id="GO:0090575">
    <property type="term" value="C:RNA polymerase II transcription regulator complex"/>
    <property type="evidence" value="ECO:0007669"/>
    <property type="project" value="TreeGrafter"/>
</dbReference>
<dbReference type="InterPro" id="IPR004827">
    <property type="entry name" value="bZIP"/>
</dbReference>
<dbReference type="GO" id="GO:0001228">
    <property type="term" value="F:DNA-binding transcription activator activity, RNA polymerase II-specific"/>
    <property type="evidence" value="ECO:0007669"/>
    <property type="project" value="TreeGrafter"/>
</dbReference>
<keyword evidence="2" id="KW-0539">Nucleus</keyword>
<dbReference type="Proteomes" id="UP000016935">
    <property type="component" value="Unassembled WGS sequence"/>
</dbReference>
<gene>
    <name evidence="5" type="ORF">SETTUDRAFT_42778</name>
</gene>
<dbReference type="PANTHER" id="PTHR40621">
    <property type="entry name" value="TRANSCRIPTION FACTOR KAPC-RELATED"/>
    <property type="match status" value="1"/>
</dbReference>
<feature type="compositionally biased region" description="Low complexity" evidence="3">
    <location>
        <begin position="122"/>
        <end position="148"/>
    </location>
</feature>
<reference evidence="5 6" key="2">
    <citation type="journal article" date="2013" name="PLoS Genet.">
        <title>Comparative genome structure, secondary metabolite, and effector coding capacity across Cochliobolus pathogens.</title>
        <authorList>
            <person name="Condon B.J."/>
            <person name="Leng Y."/>
            <person name="Wu D."/>
            <person name="Bushley K.E."/>
            <person name="Ohm R.A."/>
            <person name="Otillar R."/>
            <person name="Martin J."/>
            <person name="Schackwitz W."/>
            <person name="Grimwood J."/>
            <person name="MohdZainudin N."/>
            <person name="Xue C."/>
            <person name="Wang R."/>
            <person name="Manning V.A."/>
            <person name="Dhillon B."/>
            <person name="Tu Z.J."/>
            <person name="Steffenson B.J."/>
            <person name="Salamov A."/>
            <person name="Sun H."/>
            <person name="Lowry S."/>
            <person name="LaButti K."/>
            <person name="Han J."/>
            <person name="Copeland A."/>
            <person name="Lindquist E."/>
            <person name="Barry K."/>
            <person name="Schmutz J."/>
            <person name="Baker S.E."/>
            <person name="Ciuffetti L.M."/>
            <person name="Grigoriev I.V."/>
            <person name="Zhong S."/>
            <person name="Turgeon B.G."/>
        </authorList>
    </citation>
    <scope>NUCLEOTIDE SEQUENCE [LARGE SCALE GENOMIC DNA]</scope>
    <source>
        <strain evidence="6">28A</strain>
    </source>
</reference>
<keyword evidence="6" id="KW-1185">Reference proteome</keyword>
<feature type="compositionally biased region" description="Low complexity" evidence="3">
    <location>
        <begin position="63"/>
        <end position="80"/>
    </location>
</feature>
<dbReference type="CDD" id="cd14688">
    <property type="entry name" value="bZIP_YAP"/>
    <property type="match status" value="1"/>
</dbReference>
<dbReference type="PANTHER" id="PTHR40621:SF6">
    <property type="entry name" value="AP-1-LIKE TRANSCRIPTION FACTOR YAP1-RELATED"/>
    <property type="match status" value="1"/>
</dbReference>
<feature type="region of interest" description="Disordered" evidence="3">
    <location>
        <begin position="438"/>
        <end position="460"/>
    </location>
</feature>
<dbReference type="InterPro" id="IPR046347">
    <property type="entry name" value="bZIP_sf"/>
</dbReference>
<feature type="domain" description="BZIP" evidence="4">
    <location>
        <begin position="279"/>
        <end position="294"/>
    </location>
</feature>
<reference evidence="5 6" key="1">
    <citation type="journal article" date="2012" name="PLoS Pathog.">
        <title>Diverse lifestyles and strategies of plant pathogenesis encoded in the genomes of eighteen Dothideomycetes fungi.</title>
        <authorList>
            <person name="Ohm R.A."/>
            <person name="Feau N."/>
            <person name="Henrissat B."/>
            <person name="Schoch C.L."/>
            <person name="Horwitz B.A."/>
            <person name="Barry K.W."/>
            <person name="Condon B.J."/>
            <person name="Copeland A.C."/>
            <person name="Dhillon B."/>
            <person name="Glaser F."/>
            <person name="Hesse C.N."/>
            <person name="Kosti I."/>
            <person name="LaButti K."/>
            <person name="Lindquist E.A."/>
            <person name="Lucas S."/>
            <person name="Salamov A.A."/>
            <person name="Bradshaw R.E."/>
            <person name="Ciuffetti L."/>
            <person name="Hamelin R.C."/>
            <person name="Kema G.H.J."/>
            <person name="Lawrence C."/>
            <person name="Scott J.A."/>
            <person name="Spatafora J.W."/>
            <person name="Turgeon B.G."/>
            <person name="de Wit P.J.G.M."/>
            <person name="Zhong S."/>
            <person name="Goodwin S.B."/>
            <person name="Grigoriev I.V."/>
        </authorList>
    </citation>
    <scope>NUCLEOTIDE SEQUENCE [LARGE SCALE GENOMIC DNA]</scope>
    <source>
        <strain evidence="6">28A</strain>
    </source>
</reference>
<evidence type="ECO:0000256" key="2">
    <source>
        <dbReference type="ARBA" id="ARBA00023242"/>
    </source>
</evidence>
<dbReference type="RefSeq" id="XP_008028154.1">
    <property type="nucleotide sequence ID" value="XM_008029963.1"/>
</dbReference>
<dbReference type="InterPro" id="IPR050936">
    <property type="entry name" value="AP-1-like"/>
</dbReference>
<sequence length="460" mass="48576">MNGQAEDMDWDAEFDGAELFAAPARGLGGLDFAPSSFEAQDDADGVFDLFGMLPVAGAGSGGFPRAAPSSASAGARPLGARSDKAASPSDNSLSLHSHLMLPPPTPQLPMMLTNDEAIAAATAAAHQHASHASPSASSSIASSPGRLPGSPPSVDTVRPGQSGGRECHANCLPLSLLAAAAANQHALPAPPSASSSIASSPGRLPGSPASVDTVRPAQNGRQLVPHPAGPLHEAAMAQSTAPNRTGPPPPGGGPLSRTHVVPPRPKPGRKPATEEPESKRKAQNRQSQRNFRQRKQKTISDLQSSLTALNARFDNERVVYARQVAALDLKIKALEEEAAEWKARYESARLELDARAGHFPPRAFFANHPANDTPFRKSFDTDFDAHTAVPSPQPTESGCERCTRDHCPCVAEMTNDEAFQRDGSASTDDKSRYHAQLETNFTNQPPAHNVTTQRKENVDE</sequence>
<dbReference type="SUPFAM" id="SSF57959">
    <property type="entry name" value="Leucine zipper domain"/>
    <property type="match status" value="1"/>
</dbReference>
<dbReference type="PROSITE" id="PS00036">
    <property type="entry name" value="BZIP_BASIC"/>
    <property type="match status" value="1"/>
</dbReference>
<organism evidence="5 6">
    <name type="scientific">Exserohilum turcicum (strain 28A)</name>
    <name type="common">Northern leaf blight fungus</name>
    <name type="synonym">Setosphaeria turcica</name>
    <dbReference type="NCBI Taxonomy" id="671987"/>
    <lineage>
        <taxon>Eukaryota</taxon>
        <taxon>Fungi</taxon>
        <taxon>Dikarya</taxon>
        <taxon>Ascomycota</taxon>
        <taxon>Pezizomycotina</taxon>
        <taxon>Dothideomycetes</taxon>
        <taxon>Pleosporomycetidae</taxon>
        <taxon>Pleosporales</taxon>
        <taxon>Pleosporineae</taxon>
        <taxon>Pleosporaceae</taxon>
        <taxon>Exserohilum</taxon>
    </lineage>
</organism>
<dbReference type="Pfam" id="PF10297">
    <property type="entry name" value="Hap4_Hap_bind"/>
    <property type="match status" value="1"/>
</dbReference>
<name>R0K3A2_EXST2</name>
<dbReference type="GeneID" id="19404785"/>
<feature type="region of interest" description="Disordered" evidence="3">
    <location>
        <begin position="61"/>
        <end position="106"/>
    </location>
</feature>
<evidence type="ECO:0000259" key="4">
    <source>
        <dbReference type="PROSITE" id="PS00036"/>
    </source>
</evidence>
<feature type="compositionally biased region" description="Low complexity" evidence="3">
    <location>
        <begin position="187"/>
        <end position="201"/>
    </location>
</feature>
<evidence type="ECO:0000256" key="1">
    <source>
        <dbReference type="ARBA" id="ARBA00004123"/>
    </source>
</evidence>
<dbReference type="STRING" id="671987.R0K3A2"/>
<feature type="region of interest" description="Disordered" evidence="3">
    <location>
        <begin position="234"/>
        <end position="299"/>
    </location>
</feature>
<dbReference type="AlphaFoldDB" id="R0K3A2"/>
<dbReference type="EMBL" id="KB908814">
    <property type="protein sequence ID" value="EOA84059.1"/>
    <property type="molecule type" value="Genomic_DNA"/>
</dbReference>
<dbReference type="HOGENOM" id="CLU_594692_0_0_1"/>
<evidence type="ECO:0000313" key="5">
    <source>
        <dbReference type="EMBL" id="EOA84059.1"/>
    </source>
</evidence>
<feature type="region of interest" description="Disordered" evidence="3">
    <location>
        <begin position="122"/>
        <end position="164"/>
    </location>
</feature>
<proteinExistence type="predicted"/>
<feature type="compositionally biased region" description="Polar residues" evidence="3">
    <location>
        <begin position="438"/>
        <end position="452"/>
    </location>
</feature>
<feature type="region of interest" description="Disordered" evidence="3">
    <location>
        <begin position="187"/>
        <end position="214"/>
    </location>
</feature>
<dbReference type="GO" id="GO:0000976">
    <property type="term" value="F:transcription cis-regulatory region binding"/>
    <property type="evidence" value="ECO:0007669"/>
    <property type="project" value="InterPro"/>
</dbReference>
<comment type="subcellular location">
    <subcellularLocation>
        <location evidence="1">Nucleus</location>
    </subcellularLocation>
</comment>
<accession>R0K3A2</accession>
<evidence type="ECO:0000256" key="3">
    <source>
        <dbReference type="SAM" id="MobiDB-lite"/>
    </source>
</evidence>